<dbReference type="InterPro" id="IPR009959">
    <property type="entry name" value="Cyclase_SnoaL-like"/>
</dbReference>
<gene>
    <name evidence="2" type="ORF">Q9K02_11405</name>
</gene>
<reference evidence="2 3" key="1">
    <citation type="submission" date="2023-08" db="EMBL/GenBank/DDBJ databases">
        <title>genomic of G39.</title>
        <authorList>
            <person name="Wang Y."/>
        </authorList>
    </citation>
    <scope>NUCLEOTIDE SEQUENCE [LARGE SCALE GENOMIC DNA]</scope>
    <source>
        <strain evidence="2 3">G39</strain>
    </source>
</reference>
<feature type="signal peptide" evidence="1">
    <location>
        <begin position="1"/>
        <end position="22"/>
    </location>
</feature>
<dbReference type="RefSeq" id="WP_305933000.1">
    <property type="nucleotide sequence ID" value="NZ_JAVAIM010000001.1"/>
</dbReference>
<sequence length="175" mass="19475">MRQIIFAVALSAAILPGCSEVAAEPSREENAETTLERNKRLAADFYENLWFTNNTGVYADFVAEKYVVHDIGDRKNVTEPAIAQKEVADLFHSFGALSGEIDYQIAEGDKVATRWFVSLDPSERGKAMGITKVDRVPIINVFRFDENGKIVEIWNHRHDIDLPQPPGGGKPANES</sequence>
<feature type="chain" id="PRO_5047178407" evidence="1">
    <location>
        <begin position="23"/>
        <end position="175"/>
    </location>
</feature>
<keyword evidence="3" id="KW-1185">Reference proteome</keyword>
<dbReference type="EMBL" id="JAVAIM010000001">
    <property type="protein sequence ID" value="MDP4575747.1"/>
    <property type="molecule type" value="Genomic_DNA"/>
</dbReference>
<name>A0ABT9HSE3_9SPHN</name>
<dbReference type="Gene3D" id="3.10.450.50">
    <property type="match status" value="1"/>
</dbReference>
<dbReference type="SUPFAM" id="SSF54427">
    <property type="entry name" value="NTF2-like"/>
    <property type="match status" value="1"/>
</dbReference>
<evidence type="ECO:0000313" key="2">
    <source>
        <dbReference type="EMBL" id="MDP4575747.1"/>
    </source>
</evidence>
<organism evidence="2 3">
    <name type="scientific">Qipengyuania profundimaris</name>
    <dbReference type="NCBI Taxonomy" id="3067652"/>
    <lineage>
        <taxon>Bacteria</taxon>
        <taxon>Pseudomonadati</taxon>
        <taxon>Pseudomonadota</taxon>
        <taxon>Alphaproteobacteria</taxon>
        <taxon>Sphingomonadales</taxon>
        <taxon>Erythrobacteraceae</taxon>
        <taxon>Qipengyuania</taxon>
    </lineage>
</organism>
<evidence type="ECO:0000313" key="3">
    <source>
        <dbReference type="Proteomes" id="UP001240639"/>
    </source>
</evidence>
<keyword evidence="1" id="KW-0732">Signal</keyword>
<dbReference type="Proteomes" id="UP001240639">
    <property type="component" value="Unassembled WGS sequence"/>
</dbReference>
<proteinExistence type="predicted"/>
<comment type="caution">
    <text evidence="2">The sequence shown here is derived from an EMBL/GenBank/DDBJ whole genome shotgun (WGS) entry which is preliminary data.</text>
</comment>
<dbReference type="InterPro" id="IPR032710">
    <property type="entry name" value="NTF2-like_dom_sf"/>
</dbReference>
<evidence type="ECO:0000256" key="1">
    <source>
        <dbReference type="SAM" id="SignalP"/>
    </source>
</evidence>
<dbReference type="Pfam" id="PF07366">
    <property type="entry name" value="SnoaL"/>
    <property type="match status" value="1"/>
</dbReference>
<protein>
    <submittedName>
        <fullName evidence="2">Ester cyclase</fullName>
    </submittedName>
</protein>
<accession>A0ABT9HSE3</accession>